<organism evidence="1 2">
    <name type="scientific">Enterobacillus tribolii</name>
    <dbReference type="NCBI Taxonomy" id="1487935"/>
    <lineage>
        <taxon>Bacteria</taxon>
        <taxon>Pseudomonadati</taxon>
        <taxon>Pseudomonadota</taxon>
        <taxon>Gammaproteobacteria</taxon>
        <taxon>Enterobacterales</taxon>
        <taxon>Hafniaceae</taxon>
        <taxon>Enterobacillus</taxon>
    </lineage>
</organism>
<dbReference type="EMBL" id="QRAP01000002">
    <property type="protein sequence ID" value="RDK95793.1"/>
    <property type="molecule type" value="Genomic_DNA"/>
</dbReference>
<sequence>MDIYFSKCVAKSYTASEVRMEMELSGCDESGMISSVYIPEIRVQIHGNADDTLLDLFELAQQRTQELFTFKINQS</sequence>
<dbReference type="AlphaFoldDB" id="A0A370R1I7"/>
<accession>A0A370R1I7</accession>
<name>A0A370R1I7_9GAMM</name>
<evidence type="ECO:0000313" key="1">
    <source>
        <dbReference type="EMBL" id="RDK95793.1"/>
    </source>
</evidence>
<comment type="caution">
    <text evidence="1">The sequence shown here is derived from an EMBL/GenBank/DDBJ whole genome shotgun (WGS) entry which is preliminary data.</text>
</comment>
<keyword evidence="2" id="KW-1185">Reference proteome</keyword>
<dbReference type="Proteomes" id="UP000254848">
    <property type="component" value="Unassembled WGS sequence"/>
</dbReference>
<reference evidence="1 2" key="1">
    <citation type="submission" date="2018-07" db="EMBL/GenBank/DDBJ databases">
        <title>Genomic Encyclopedia of Type Strains, Phase IV (KMG-IV): sequencing the most valuable type-strain genomes for metagenomic binning, comparative biology and taxonomic classification.</title>
        <authorList>
            <person name="Goeker M."/>
        </authorList>
    </citation>
    <scope>NUCLEOTIDE SEQUENCE [LARGE SCALE GENOMIC DNA]</scope>
    <source>
        <strain evidence="1 2">DSM 103736</strain>
    </source>
</reference>
<dbReference type="RefSeq" id="WP_115457528.1">
    <property type="nucleotide sequence ID" value="NZ_QRAP01000002.1"/>
</dbReference>
<proteinExistence type="predicted"/>
<evidence type="ECO:0000313" key="2">
    <source>
        <dbReference type="Proteomes" id="UP000254848"/>
    </source>
</evidence>
<protein>
    <submittedName>
        <fullName evidence="1">Uncharacterized protein</fullName>
    </submittedName>
</protein>
<gene>
    <name evidence="1" type="ORF">C8D90_102276</name>
</gene>